<dbReference type="PANTHER" id="PTHR42643">
    <property type="entry name" value="IONOTROPIC RECEPTOR 20A-RELATED"/>
    <property type="match status" value="1"/>
</dbReference>
<evidence type="ECO:0000256" key="9">
    <source>
        <dbReference type="SAM" id="Phobius"/>
    </source>
</evidence>
<evidence type="ECO:0000256" key="1">
    <source>
        <dbReference type="ARBA" id="ARBA00004651"/>
    </source>
</evidence>
<keyword evidence="6 9" id="KW-0472">Membrane</keyword>
<evidence type="ECO:0000313" key="11">
    <source>
        <dbReference type="EMBL" id="KAK7045738.1"/>
    </source>
</evidence>
<dbReference type="Gene3D" id="1.10.287.70">
    <property type="match status" value="1"/>
</dbReference>
<sequence>MNPERAYYTDLGEYTFMEDQVASYKRPQIEPDIIGFIKPYTPEVWLCVLAVLVTMTTVNFFIQRGSLYIKGLTRQSETAFTVKTDENKLNPLKTFLNSGMQTFSSLIGSPIPGVTPSQSLKFLSGMWLLMSFILASVYRSNLMAMLILPKVTLPFNSLEELVASKLPVWVPNGSAMHRASL</sequence>
<comment type="subcellular location">
    <subcellularLocation>
        <location evidence="1">Cell membrane</location>
        <topology evidence="1">Multi-pass membrane protein</topology>
    </subcellularLocation>
</comment>
<proteinExistence type="inferred from homology"/>
<evidence type="ECO:0000256" key="8">
    <source>
        <dbReference type="ARBA" id="ARBA00023180"/>
    </source>
</evidence>
<evidence type="ECO:0000256" key="7">
    <source>
        <dbReference type="ARBA" id="ARBA00023170"/>
    </source>
</evidence>
<name>A0AAN8WJD8_HALRR</name>
<dbReference type="EMBL" id="JAXCGZ010021716">
    <property type="protein sequence ID" value="KAK7045738.1"/>
    <property type="molecule type" value="Genomic_DNA"/>
</dbReference>
<keyword evidence="5 9" id="KW-1133">Transmembrane helix</keyword>
<comment type="similarity">
    <text evidence="2">Belongs to the glutamate-gated ion channel (TC 1.A.10.1) family.</text>
</comment>
<keyword evidence="4 9" id="KW-0812">Transmembrane</keyword>
<dbReference type="Proteomes" id="UP001381693">
    <property type="component" value="Unassembled WGS sequence"/>
</dbReference>
<evidence type="ECO:0000256" key="5">
    <source>
        <dbReference type="ARBA" id="ARBA00022989"/>
    </source>
</evidence>
<evidence type="ECO:0000256" key="6">
    <source>
        <dbReference type="ARBA" id="ARBA00023136"/>
    </source>
</evidence>
<evidence type="ECO:0000256" key="4">
    <source>
        <dbReference type="ARBA" id="ARBA00022692"/>
    </source>
</evidence>
<gene>
    <name evidence="11" type="ORF">SK128_027615</name>
</gene>
<protein>
    <recommendedName>
        <fullName evidence="10">Ionotropic glutamate receptor C-terminal domain-containing protein</fullName>
    </recommendedName>
</protein>
<dbReference type="InterPro" id="IPR001320">
    <property type="entry name" value="Iontro_rcpt_C"/>
</dbReference>
<dbReference type="GO" id="GO:0015276">
    <property type="term" value="F:ligand-gated monoatomic ion channel activity"/>
    <property type="evidence" value="ECO:0007669"/>
    <property type="project" value="InterPro"/>
</dbReference>
<dbReference type="GO" id="GO:0005886">
    <property type="term" value="C:plasma membrane"/>
    <property type="evidence" value="ECO:0007669"/>
    <property type="project" value="UniProtKB-SubCell"/>
</dbReference>
<feature type="domain" description="Ionotropic glutamate receptor C-terminal" evidence="10">
    <location>
        <begin position="42"/>
        <end position="163"/>
    </location>
</feature>
<keyword evidence="8" id="KW-0325">Glycoprotein</keyword>
<evidence type="ECO:0000256" key="2">
    <source>
        <dbReference type="ARBA" id="ARBA00008685"/>
    </source>
</evidence>
<dbReference type="InterPro" id="IPR052192">
    <property type="entry name" value="Insect_Ionotropic_Sensory_Rcpt"/>
</dbReference>
<feature type="transmembrane region" description="Helical" evidence="9">
    <location>
        <begin position="43"/>
        <end position="62"/>
    </location>
</feature>
<evidence type="ECO:0000259" key="10">
    <source>
        <dbReference type="Pfam" id="PF00060"/>
    </source>
</evidence>
<evidence type="ECO:0000256" key="3">
    <source>
        <dbReference type="ARBA" id="ARBA00022475"/>
    </source>
</evidence>
<accession>A0AAN8WJD8</accession>
<organism evidence="11 12">
    <name type="scientific">Halocaridina rubra</name>
    <name type="common">Hawaiian red shrimp</name>
    <dbReference type="NCBI Taxonomy" id="373956"/>
    <lineage>
        <taxon>Eukaryota</taxon>
        <taxon>Metazoa</taxon>
        <taxon>Ecdysozoa</taxon>
        <taxon>Arthropoda</taxon>
        <taxon>Crustacea</taxon>
        <taxon>Multicrustacea</taxon>
        <taxon>Malacostraca</taxon>
        <taxon>Eumalacostraca</taxon>
        <taxon>Eucarida</taxon>
        <taxon>Decapoda</taxon>
        <taxon>Pleocyemata</taxon>
        <taxon>Caridea</taxon>
        <taxon>Atyoidea</taxon>
        <taxon>Atyidae</taxon>
        <taxon>Halocaridina</taxon>
    </lineage>
</organism>
<evidence type="ECO:0000313" key="12">
    <source>
        <dbReference type="Proteomes" id="UP001381693"/>
    </source>
</evidence>
<dbReference type="GO" id="GO:0050906">
    <property type="term" value="P:detection of stimulus involved in sensory perception"/>
    <property type="evidence" value="ECO:0007669"/>
    <property type="project" value="UniProtKB-ARBA"/>
</dbReference>
<comment type="caution">
    <text evidence="11">The sequence shown here is derived from an EMBL/GenBank/DDBJ whole genome shotgun (WGS) entry which is preliminary data.</text>
</comment>
<feature type="transmembrane region" description="Helical" evidence="9">
    <location>
        <begin position="127"/>
        <end position="148"/>
    </location>
</feature>
<keyword evidence="3" id="KW-1003">Cell membrane</keyword>
<feature type="non-terminal residue" evidence="11">
    <location>
        <position position="181"/>
    </location>
</feature>
<keyword evidence="12" id="KW-1185">Reference proteome</keyword>
<reference evidence="11 12" key="1">
    <citation type="submission" date="2023-11" db="EMBL/GenBank/DDBJ databases">
        <title>Halocaridina rubra genome assembly.</title>
        <authorList>
            <person name="Smith C."/>
        </authorList>
    </citation>
    <scope>NUCLEOTIDE SEQUENCE [LARGE SCALE GENOMIC DNA]</scope>
    <source>
        <strain evidence="11">EP-1</strain>
        <tissue evidence="11">Whole</tissue>
    </source>
</reference>
<dbReference type="AlphaFoldDB" id="A0AAN8WJD8"/>
<dbReference type="Pfam" id="PF00060">
    <property type="entry name" value="Lig_chan"/>
    <property type="match status" value="1"/>
</dbReference>
<dbReference type="PANTHER" id="PTHR42643:SF24">
    <property type="entry name" value="IONOTROPIC RECEPTOR 60A"/>
    <property type="match status" value="1"/>
</dbReference>
<keyword evidence="7" id="KW-0675">Receptor</keyword>